<proteinExistence type="inferred from homology"/>
<evidence type="ECO:0000256" key="4">
    <source>
        <dbReference type="ARBA" id="ARBA00022691"/>
    </source>
</evidence>
<dbReference type="GO" id="GO:0032259">
    <property type="term" value="P:methylation"/>
    <property type="evidence" value="ECO:0007669"/>
    <property type="project" value="UniProtKB-KW"/>
</dbReference>
<accession>A0ABD5Q458</accession>
<dbReference type="EMBL" id="JBHSHT010000002">
    <property type="protein sequence ID" value="MFC4825428.1"/>
    <property type="molecule type" value="Genomic_DNA"/>
</dbReference>
<dbReference type="SUPFAM" id="SSF53335">
    <property type="entry name" value="S-adenosyl-L-methionine-dependent methyltransferases"/>
    <property type="match status" value="1"/>
</dbReference>
<dbReference type="RefSeq" id="WP_254268909.1">
    <property type="nucleotide sequence ID" value="NZ_CP100400.1"/>
</dbReference>
<dbReference type="Proteomes" id="UP001595945">
    <property type="component" value="Unassembled WGS sequence"/>
</dbReference>
<dbReference type="InterPro" id="IPR029063">
    <property type="entry name" value="SAM-dependent_MTases_sf"/>
</dbReference>
<dbReference type="InterPro" id="IPR018117">
    <property type="entry name" value="C5_DNA_meth_AS"/>
</dbReference>
<evidence type="ECO:0000256" key="2">
    <source>
        <dbReference type="ARBA" id="ARBA00022603"/>
    </source>
</evidence>
<dbReference type="PROSITE" id="PS51679">
    <property type="entry name" value="SAM_MT_C5"/>
    <property type="match status" value="1"/>
</dbReference>
<evidence type="ECO:0000256" key="5">
    <source>
        <dbReference type="RuleBase" id="RU000416"/>
    </source>
</evidence>
<dbReference type="GO" id="GO:0003886">
    <property type="term" value="F:DNA (cytosine-5-)-methyltransferase activity"/>
    <property type="evidence" value="ECO:0007669"/>
    <property type="project" value="UniProtKB-EC"/>
</dbReference>
<sequence length="382" mass="43227">MSKTPYKVVDLFSGAGGFSLGLEEPERLNGLGNLDYEGLGFEENAFETVLAVENDDNTAETFRRNFESEVIEGDIREIESFAEWSDADIVVGGPPCQGFSNLNKTKTAELEDERNTLWRHFMRAVEEIDPDVFLIENVPRFLKSAQGARAVEIAENHGYTTVVDTLWAHEYGVPQKRKRAFVIGSKLGVPFFPEPSGESERTVEDAFGDLPKEPTGDNWHVSRQHVTDLSKKRMEHVPPGGNRTDIPKELLPDCWIDKRGGTDLFGRLWWDRPSVTIRTEFYKPEKGRYLHPEANRSITIREGARLQTFPDDFEFVGARTRVAPQIGNAVPPKLSYHLGQAIKDHFEGEESQIIPDADTEHEVFEKSFRIGEEKQAQLASFD</sequence>
<comment type="caution">
    <text evidence="6">The sequence shown here is derived from an EMBL/GenBank/DDBJ whole genome shotgun (WGS) entry which is preliminary data.</text>
</comment>
<evidence type="ECO:0000256" key="3">
    <source>
        <dbReference type="ARBA" id="ARBA00022679"/>
    </source>
</evidence>
<name>A0ABD5Q458_9EURY</name>
<keyword evidence="7" id="KW-1185">Reference proteome</keyword>
<dbReference type="InterPro" id="IPR001525">
    <property type="entry name" value="C5_MeTfrase"/>
</dbReference>
<dbReference type="GeneID" id="73043856"/>
<keyword evidence="2 6" id="KW-0489">Methyltransferase</keyword>
<keyword evidence="3 6" id="KW-0808">Transferase</keyword>
<dbReference type="Gene3D" id="3.40.50.150">
    <property type="entry name" value="Vaccinia Virus protein VP39"/>
    <property type="match status" value="1"/>
</dbReference>
<dbReference type="AlphaFoldDB" id="A0ABD5Q458"/>
<dbReference type="PRINTS" id="PR00105">
    <property type="entry name" value="C5METTRFRASE"/>
</dbReference>
<organism evidence="6 7">
    <name type="scientific">Halorussus aquaticus</name>
    <dbReference type="NCBI Taxonomy" id="2953748"/>
    <lineage>
        <taxon>Archaea</taxon>
        <taxon>Methanobacteriati</taxon>
        <taxon>Methanobacteriota</taxon>
        <taxon>Stenosarchaea group</taxon>
        <taxon>Halobacteria</taxon>
        <taxon>Halobacteriales</taxon>
        <taxon>Haladaptataceae</taxon>
        <taxon>Halorussus</taxon>
    </lineage>
</organism>
<evidence type="ECO:0000256" key="1">
    <source>
        <dbReference type="ARBA" id="ARBA00011975"/>
    </source>
</evidence>
<dbReference type="InterPro" id="IPR050390">
    <property type="entry name" value="C5-Methyltransferase"/>
</dbReference>
<protein>
    <recommendedName>
        <fullName evidence="1">DNA (cytosine-5-)-methyltransferase</fullName>
        <ecNumber evidence="1">2.1.1.37</ecNumber>
    </recommendedName>
</protein>
<dbReference type="PANTHER" id="PTHR10629:SF52">
    <property type="entry name" value="DNA (CYTOSINE-5)-METHYLTRANSFERASE 1"/>
    <property type="match status" value="1"/>
</dbReference>
<dbReference type="Gene3D" id="3.90.120.10">
    <property type="entry name" value="DNA Methylase, subunit A, domain 2"/>
    <property type="match status" value="1"/>
</dbReference>
<dbReference type="EC" id="2.1.1.37" evidence="1"/>
<keyword evidence="4" id="KW-0949">S-adenosyl-L-methionine</keyword>
<dbReference type="PROSITE" id="PS00094">
    <property type="entry name" value="C5_MTASE_1"/>
    <property type="match status" value="1"/>
</dbReference>
<gene>
    <name evidence="6" type="ORF">ACFO9K_14290</name>
</gene>
<dbReference type="NCBIfam" id="TIGR00675">
    <property type="entry name" value="dcm"/>
    <property type="match status" value="1"/>
</dbReference>
<reference evidence="6 7" key="1">
    <citation type="journal article" date="2019" name="Int. J. Syst. Evol. Microbiol.">
        <title>The Global Catalogue of Microorganisms (GCM) 10K type strain sequencing project: providing services to taxonomists for standard genome sequencing and annotation.</title>
        <authorList>
            <consortium name="The Broad Institute Genomics Platform"/>
            <consortium name="The Broad Institute Genome Sequencing Center for Infectious Disease"/>
            <person name="Wu L."/>
            <person name="Ma J."/>
        </authorList>
    </citation>
    <scope>NUCLEOTIDE SEQUENCE [LARGE SCALE GENOMIC DNA]</scope>
    <source>
        <strain evidence="6 7">XZYJ18</strain>
    </source>
</reference>
<comment type="similarity">
    <text evidence="5">Belongs to the class I-like SAM-binding methyltransferase superfamily. C5-methyltransferase family.</text>
</comment>
<dbReference type="Pfam" id="PF00145">
    <property type="entry name" value="DNA_methylase"/>
    <property type="match status" value="1"/>
</dbReference>
<evidence type="ECO:0000313" key="6">
    <source>
        <dbReference type="EMBL" id="MFC4825428.1"/>
    </source>
</evidence>
<dbReference type="PANTHER" id="PTHR10629">
    <property type="entry name" value="CYTOSINE-SPECIFIC METHYLTRANSFERASE"/>
    <property type="match status" value="1"/>
</dbReference>
<evidence type="ECO:0000313" key="7">
    <source>
        <dbReference type="Proteomes" id="UP001595945"/>
    </source>
</evidence>